<name>A0A0R1SCT6_9LACO</name>
<dbReference type="EMBL" id="AZFA01000015">
    <property type="protein sequence ID" value="KRL66350.1"/>
    <property type="molecule type" value="Genomic_DNA"/>
</dbReference>
<organism evidence="1 2">
    <name type="scientific">Companilactobacillus versmoldensis DSM 14857 = KCTC 3814</name>
    <dbReference type="NCBI Taxonomy" id="1423815"/>
    <lineage>
        <taxon>Bacteria</taxon>
        <taxon>Bacillati</taxon>
        <taxon>Bacillota</taxon>
        <taxon>Bacilli</taxon>
        <taxon>Lactobacillales</taxon>
        <taxon>Lactobacillaceae</taxon>
        <taxon>Companilactobacillus</taxon>
    </lineage>
</organism>
<dbReference type="STRING" id="1423815.FC27_GL000621"/>
<dbReference type="PATRIC" id="fig|1423815.3.peg.629"/>
<comment type="caution">
    <text evidence="1">The sequence shown here is derived from an EMBL/GenBank/DDBJ whole genome shotgun (WGS) entry which is preliminary data.</text>
</comment>
<sequence>MTEEQDSKEVRGQEEKHFQVLCHVGSAIDDGNGIETREIDILSDLKPDIQKRFDEQKKDPVFYPNDFFQANKITTNDWKEKTVIATGVYSARRDSFVFWIDKNDPKYLFDSKEEFDSHKNKKPMYFEFPIRRATNSDETVDEYVKKNEQANYKSKSSKILYEQNDNYTLLLRNSLKDHYSRFTKIPFSDAMIKDSVYISGDIAFIPSVQRDEEQFLNDFIQESKNENLYYREKDLINFHTAMKTSGLVVLAGLSGTGKSQLVKCYGNALKIRDNVKFIPVRSNWTDDSDLLGYYNPQTKEYNPGNSGLIETLS</sequence>
<evidence type="ECO:0008006" key="3">
    <source>
        <dbReference type="Google" id="ProtNLM"/>
    </source>
</evidence>
<dbReference type="Gene3D" id="3.40.50.300">
    <property type="entry name" value="P-loop containing nucleotide triphosphate hydrolases"/>
    <property type="match status" value="1"/>
</dbReference>
<dbReference type="InterPro" id="IPR027417">
    <property type="entry name" value="P-loop_NTPase"/>
</dbReference>
<dbReference type="RefSeq" id="WP_050901070.1">
    <property type="nucleotide sequence ID" value="NZ_AZFA01000015.1"/>
</dbReference>
<dbReference type="OrthoDB" id="9781481at2"/>
<protein>
    <recommendedName>
        <fullName evidence="3">ATPase dynein-related AAA domain-containing protein</fullName>
    </recommendedName>
</protein>
<dbReference type="eggNOG" id="COG1401">
    <property type="taxonomic scope" value="Bacteria"/>
</dbReference>
<proteinExistence type="predicted"/>
<dbReference type="AlphaFoldDB" id="A0A0R1SCT6"/>
<accession>A0A0R1SCT6</accession>
<evidence type="ECO:0000313" key="1">
    <source>
        <dbReference type="EMBL" id="KRL66350.1"/>
    </source>
</evidence>
<dbReference type="SUPFAM" id="SSF52540">
    <property type="entry name" value="P-loop containing nucleoside triphosphate hydrolases"/>
    <property type="match status" value="1"/>
</dbReference>
<gene>
    <name evidence="1" type="ORF">FC27_GL000621</name>
</gene>
<dbReference type="Proteomes" id="UP000051647">
    <property type="component" value="Unassembled WGS sequence"/>
</dbReference>
<evidence type="ECO:0000313" key="2">
    <source>
        <dbReference type="Proteomes" id="UP000051647"/>
    </source>
</evidence>
<keyword evidence="2" id="KW-1185">Reference proteome</keyword>
<reference evidence="1 2" key="1">
    <citation type="journal article" date="2015" name="Genome Announc.">
        <title>Expanding the biotechnology potential of lactobacilli through comparative genomics of 213 strains and associated genera.</title>
        <authorList>
            <person name="Sun Z."/>
            <person name="Harris H.M."/>
            <person name="McCann A."/>
            <person name="Guo C."/>
            <person name="Argimon S."/>
            <person name="Zhang W."/>
            <person name="Yang X."/>
            <person name="Jeffery I.B."/>
            <person name="Cooney J.C."/>
            <person name="Kagawa T.F."/>
            <person name="Liu W."/>
            <person name="Song Y."/>
            <person name="Salvetti E."/>
            <person name="Wrobel A."/>
            <person name="Rasinkangas P."/>
            <person name="Parkhill J."/>
            <person name="Rea M.C."/>
            <person name="O'Sullivan O."/>
            <person name="Ritari J."/>
            <person name="Douillard F.P."/>
            <person name="Paul Ross R."/>
            <person name="Yang R."/>
            <person name="Briner A.E."/>
            <person name="Felis G.E."/>
            <person name="de Vos W.M."/>
            <person name="Barrangou R."/>
            <person name="Klaenhammer T.R."/>
            <person name="Caufield P.W."/>
            <person name="Cui Y."/>
            <person name="Zhang H."/>
            <person name="O'Toole P.W."/>
        </authorList>
    </citation>
    <scope>NUCLEOTIDE SEQUENCE [LARGE SCALE GENOMIC DNA]</scope>
    <source>
        <strain evidence="1 2">DSM 14857</strain>
    </source>
</reference>